<dbReference type="InterPro" id="IPR036322">
    <property type="entry name" value="WD40_repeat_dom_sf"/>
</dbReference>
<evidence type="ECO:0000313" key="6">
    <source>
        <dbReference type="RefSeq" id="XP_002737209.1"/>
    </source>
</evidence>
<feature type="repeat" description="WD" evidence="4">
    <location>
        <begin position="97"/>
        <end position="137"/>
    </location>
</feature>
<keyword evidence="5" id="KW-1185">Reference proteome</keyword>
<dbReference type="GeneID" id="100372480"/>
<name>A0ABM0GTT4_SACKO</name>
<evidence type="ECO:0000256" key="4">
    <source>
        <dbReference type="PROSITE-ProRule" id="PRU00221"/>
    </source>
</evidence>
<accession>A0ABM0GTT4</accession>
<dbReference type="InterPro" id="IPR039085">
    <property type="entry name" value="DCA10"/>
</dbReference>
<dbReference type="InterPro" id="IPR001680">
    <property type="entry name" value="WD40_rpt"/>
</dbReference>
<dbReference type="PROSITE" id="PS00678">
    <property type="entry name" value="WD_REPEATS_1"/>
    <property type="match status" value="1"/>
</dbReference>
<dbReference type="InterPro" id="IPR015943">
    <property type="entry name" value="WD40/YVTN_repeat-like_dom_sf"/>
</dbReference>
<dbReference type="Pfam" id="PF00400">
    <property type="entry name" value="WD40"/>
    <property type="match status" value="4"/>
</dbReference>
<dbReference type="Proteomes" id="UP000694865">
    <property type="component" value="Unplaced"/>
</dbReference>
<proteinExistence type="inferred from homology"/>
<dbReference type="InterPro" id="IPR019775">
    <property type="entry name" value="WD40_repeat_CS"/>
</dbReference>
<keyword evidence="3" id="KW-0677">Repeat</keyword>
<comment type="similarity">
    <text evidence="1">Belongs to the WD repeat DCAF10 family.</text>
</comment>
<keyword evidence="2 4" id="KW-0853">WD repeat</keyword>
<evidence type="ECO:0000313" key="5">
    <source>
        <dbReference type="Proteomes" id="UP000694865"/>
    </source>
</evidence>
<gene>
    <name evidence="6" type="primary">LOC100372480</name>
</gene>
<dbReference type="PANTHER" id="PTHR14588">
    <property type="entry name" value="DDB1- AND CUL4-ASSOCIATED FACTOR 10"/>
    <property type="match status" value="1"/>
</dbReference>
<dbReference type="SUPFAM" id="SSF50978">
    <property type="entry name" value="WD40 repeat-like"/>
    <property type="match status" value="1"/>
</dbReference>
<feature type="repeat" description="WD" evidence="4">
    <location>
        <begin position="139"/>
        <end position="180"/>
    </location>
</feature>
<protein>
    <submittedName>
        <fullName evidence="6">DDB1- and CUL4-associated factor 10-like</fullName>
    </submittedName>
</protein>
<reference evidence="6" key="1">
    <citation type="submission" date="2025-08" db="UniProtKB">
        <authorList>
            <consortium name="RefSeq"/>
        </authorList>
    </citation>
    <scope>IDENTIFICATION</scope>
    <source>
        <tissue evidence="6">Testes</tissue>
    </source>
</reference>
<evidence type="ECO:0000256" key="2">
    <source>
        <dbReference type="ARBA" id="ARBA00022574"/>
    </source>
</evidence>
<dbReference type="SMART" id="SM00320">
    <property type="entry name" value="WD40"/>
    <property type="match status" value="5"/>
</dbReference>
<sequence>MAKKPITPWNWLRERELGLNNRRVDRRRQENELVAKFYSIMSPVKCIGSALYTTVEGHGSIFNIEFSPDGKVLVAACERKSIKVCDPLTGTHITTIKDAHDDCVNLVKFLDHRLFATCSDDKTVALWDVRNLKRKIRSLRGHQSWVKNIEYCPVSNILVTSGFDGNILSWDINRYQEKNICQSKKLFHMDGLMRSRLTPDSSKLIISNSAGFIVIVHDLDLSTLDRDLHGVDPIEYYQLWVDSKNKELEDYYREYSRYFGARKNRVEIVTEFPLQSQVFNISSLQIHPYGWCALSRFTSEAEDVEYSCVHDLQDKRFSNKDETETEATCTTGVSRLTNYIEECSDGKGYIKELCFSPDGRIVCSPYGYGVRLLAFNDKCQELCDCHPNTPQELYELKTIVCHRRTVLTSKFSPMHNLLATGCQAGRIVIHQPKLI</sequence>
<dbReference type="PANTHER" id="PTHR14588:SF2">
    <property type="entry name" value="DDB1- AND CUL4-ASSOCIATED FACTOR 10"/>
    <property type="match status" value="1"/>
</dbReference>
<organism evidence="5 6">
    <name type="scientific">Saccoglossus kowalevskii</name>
    <name type="common">Acorn worm</name>
    <dbReference type="NCBI Taxonomy" id="10224"/>
    <lineage>
        <taxon>Eukaryota</taxon>
        <taxon>Metazoa</taxon>
        <taxon>Hemichordata</taxon>
        <taxon>Enteropneusta</taxon>
        <taxon>Harrimaniidae</taxon>
        <taxon>Saccoglossus</taxon>
    </lineage>
</organism>
<dbReference type="PROSITE" id="PS50082">
    <property type="entry name" value="WD_REPEATS_2"/>
    <property type="match status" value="2"/>
</dbReference>
<evidence type="ECO:0000256" key="3">
    <source>
        <dbReference type="ARBA" id="ARBA00022737"/>
    </source>
</evidence>
<dbReference type="RefSeq" id="XP_002737209.1">
    <property type="nucleotide sequence ID" value="XM_002737163.1"/>
</dbReference>
<dbReference type="Gene3D" id="2.130.10.10">
    <property type="entry name" value="YVTN repeat-like/Quinoprotein amine dehydrogenase"/>
    <property type="match status" value="2"/>
</dbReference>
<dbReference type="PROSITE" id="PS50294">
    <property type="entry name" value="WD_REPEATS_REGION"/>
    <property type="match status" value="1"/>
</dbReference>
<evidence type="ECO:0000256" key="1">
    <source>
        <dbReference type="ARBA" id="ARBA00005903"/>
    </source>
</evidence>